<accession>A0AAV4XV16</accession>
<keyword evidence="2" id="KW-1185">Reference proteome</keyword>
<dbReference type="EMBL" id="BPLR01018311">
    <property type="protein sequence ID" value="GIY98582.1"/>
    <property type="molecule type" value="Genomic_DNA"/>
</dbReference>
<comment type="caution">
    <text evidence="1">The sequence shown here is derived from an EMBL/GenBank/DDBJ whole genome shotgun (WGS) entry which is preliminary data.</text>
</comment>
<evidence type="ECO:0000313" key="1">
    <source>
        <dbReference type="EMBL" id="GIY98582.1"/>
    </source>
</evidence>
<dbReference type="Proteomes" id="UP001054945">
    <property type="component" value="Unassembled WGS sequence"/>
</dbReference>
<protein>
    <submittedName>
        <fullName evidence="1">Uncharacterized protein</fullName>
    </submittedName>
</protein>
<reference evidence="1 2" key="1">
    <citation type="submission" date="2021-06" db="EMBL/GenBank/DDBJ databases">
        <title>Caerostris extrusa draft genome.</title>
        <authorList>
            <person name="Kono N."/>
            <person name="Arakawa K."/>
        </authorList>
    </citation>
    <scope>NUCLEOTIDE SEQUENCE [LARGE SCALE GENOMIC DNA]</scope>
</reference>
<evidence type="ECO:0000313" key="2">
    <source>
        <dbReference type="Proteomes" id="UP001054945"/>
    </source>
</evidence>
<sequence length="113" mass="12787">MTATEENILETIQDDDIMIITITTTIWSTRRSVDVDVRGGRLFPQGGGLGEDQTERIKEKQKNFKVALSPPHRRMTTCSFFHFPVLQERGGVRPLKSNLILNPATCMLLSQNK</sequence>
<gene>
    <name evidence="1" type="ORF">CEXT_23271</name>
</gene>
<proteinExistence type="predicted"/>
<name>A0AAV4XV16_CAEEX</name>
<dbReference type="AlphaFoldDB" id="A0AAV4XV16"/>
<organism evidence="1 2">
    <name type="scientific">Caerostris extrusa</name>
    <name type="common">Bark spider</name>
    <name type="synonym">Caerostris bankana</name>
    <dbReference type="NCBI Taxonomy" id="172846"/>
    <lineage>
        <taxon>Eukaryota</taxon>
        <taxon>Metazoa</taxon>
        <taxon>Ecdysozoa</taxon>
        <taxon>Arthropoda</taxon>
        <taxon>Chelicerata</taxon>
        <taxon>Arachnida</taxon>
        <taxon>Araneae</taxon>
        <taxon>Araneomorphae</taxon>
        <taxon>Entelegynae</taxon>
        <taxon>Araneoidea</taxon>
        <taxon>Araneidae</taxon>
        <taxon>Caerostris</taxon>
    </lineage>
</organism>